<dbReference type="Proteomes" id="UP000325273">
    <property type="component" value="Unassembled WGS sequence"/>
</dbReference>
<evidence type="ECO:0000313" key="1">
    <source>
        <dbReference type="EMBL" id="KAA1013016.1"/>
    </source>
</evidence>
<accession>A0A5B0HCI7</accession>
<reference evidence="1 2" key="1">
    <citation type="submission" date="2019-08" db="EMBL/GenBank/DDBJ databases">
        <title>Paraburkholderia sp. DCY113.</title>
        <authorList>
            <person name="Kang J."/>
        </authorList>
    </citation>
    <scope>NUCLEOTIDE SEQUENCE [LARGE SCALE GENOMIC DNA]</scope>
    <source>
        <strain evidence="1 2">DCY113</strain>
    </source>
</reference>
<name>A0A5B0HCI7_9BURK</name>
<sequence>MPRNIDWDTIRAEYEAGGSQASLAKKHGVSRGAIQKHIAAEGWTQDLEPAIQRKVAEKVAGVVAACDPKKKAEAIDAEATRRADVVQRHRDEWDEHKEIVDTAIGTKDFESAKLAKITAETLKIRQEAERKAWGIDTQVAPVTNVTVSQIGGAQATVDEIRSVIQENAATPKV</sequence>
<dbReference type="RefSeq" id="WP_149669646.1">
    <property type="nucleotide sequence ID" value="NZ_VTUZ01000005.1"/>
</dbReference>
<keyword evidence="2" id="KW-1185">Reference proteome</keyword>
<dbReference type="AlphaFoldDB" id="A0A5B0HCI7"/>
<protein>
    <recommendedName>
        <fullName evidence="3">Terminase small subunit</fullName>
    </recommendedName>
</protein>
<gene>
    <name evidence="1" type="ORF">FVF58_09505</name>
</gene>
<evidence type="ECO:0008006" key="3">
    <source>
        <dbReference type="Google" id="ProtNLM"/>
    </source>
</evidence>
<proteinExistence type="predicted"/>
<organism evidence="1 2">
    <name type="scientific">Paraburkholderia panacisoli</name>
    <dbReference type="NCBI Taxonomy" id="2603818"/>
    <lineage>
        <taxon>Bacteria</taxon>
        <taxon>Pseudomonadati</taxon>
        <taxon>Pseudomonadota</taxon>
        <taxon>Betaproteobacteria</taxon>
        <taxon>Burkholderiales</taxon>
        <taxon>Burkholderiaceae</taxon>
        <taxon>Paraburkholderia</taxon>
    </lineage>
</organism>
<dbReference type="EMBL" id="VTUZ01000005">
    <property type="protein sequence ID" value="KAA1013016.1"/>
    <property type="molecule type" value="Genomic_DNA"/>
</dbReference>
<evidence type="ECO:0000313" key="2">
    <source>
        <dbReference type="Proteomes" id="UP000325273"/>
    </source>
</evidence>
<comment type="caution">
    <text evidence="1">The sequence shown here is derived from an EMBL/GenBank/DDBJ whole genome shotgun (WGS) entry which is preliminary data.</text>
</comment>